<proteinExistence type="predicted"/>
<name>A0ACA9NVL1_9GLOM</name>
<evidence type="ECO:0000313" key="1">
    <source>
        <dbReference type="EMBL" id="CAG8677286.1"/>
    </source>
</evidence>
<feature type="non-terminal residue" evidence="1">
    <location>
        <position position="1"/>
    </location>
</feature>
<dbReference type="Proteomes" id="UP000789366">
    <property type="component" value="Unassembled WGS sequence"/>
</dbReference>
<feature type="non-terminal residue" evidence="1">
    <location>
        <position position="327"/>
    </location>
</feature>
<gene>
    <name evidence="1" type="ORF">SPELUC_LOCUS9969</name>
</gene>
<protein>
    <submittedName>
        <fullName evidence="1">953_t:CDS:1</fullName>
    </submittedName>
</protein>
<keyword evidence="2" id="KW-1185">Reference proteome</keyword>
<comment type="caution">
    <text evidence="1">The sequence shown here is derived from an EMBL/GenBank/DDBJ whole genome shotgun (WGS) entry which is preliminary data.</text>
</comment>
<evidence type="ECO:0000313" key="2">
    <source>
        <dbReference type="Proteomes" id="UP000789366"/>
    </source>
</evidence>
<reference evidence="1" key="1">
    <citation type="submission" date="2021-06" db="EMBL/GenBank/DDBJ databases">
        <authorList>
            <person name="Kallberg Y."/>
            <person name="Tangrot J."/>
            <person name="Rosling A."/>
        </authorList>
    </citation>
    <scope>NUCLEOTIDE SEQUENCE</scope>
    <source>
        <strain evidence="1">28 12/20/2015</strain>
    </source>
</reference>
<dbReference type="EMBL" id="CAJVPW010017560">
    <property type="protein sequence ID" value="CAG8677286.1"/>
    <property type="molecule type" value="Genomic_DNA"/>
</dbReference>
<organism evidence="1 2">
    <name type="scientific">Cetraspora pellucida</name>
    <dbReference type="NCBI Taxonomy" id="1433469"/>
    <lineage>
        <taxon>Eukaryota</taxon>
        <taxon>Fungi</taxon>
        <taxon>Fungi incertae sedis</taxon>
        <taxon>Mucoromycota</taxon>
        <taxon>Glomeromycotina</taxon>
        <taxon>Glomeromycetes</taxon>
        <taxon>Diversisporales</taxon>
        <taxon>Gigasporaceae</taxon>
        <taxon>Cetraspora</taxon>
    </lineage>
</organism>
<accession>A0ACA9NVL1</accession>
<sequence length="327" mass="37477">RFYYSYGNQMITNVTPSINSSVDSSTTNISIRFFLPVVLSTGNITIYKDSDHTIRQRVSANSGFCELSEDGHTVNISIISSTFNEYNETYYVKMDNHFARNKRYNEPLREIKSRVWQLKSGLNTQVMYTHYIYAHLKKKLNDFHKFLVDEDVTGIIQLIPDASEKFFNFNKSERLNYFDTLKQELIDKVPVKNSKLTLGPKFGTVNKSIIVQLRIDRNVASDLGQMIKDKHITSFSSNTTNDLDPNFGFQNMPGGLWDSYGTQIVAVILTYIILCLLSRILSYKLKSKQFEAISSTILRLGLIIPNFILSILFVAHNSNDVPELYLP</sequence>